<dbReference type="SUPFAM" id="SSF53335">
    <property type="entry name" value="S-adenosyl-L-methionine-dependent methyltransferases"/>
    <property type="match status" value="1"/>
</dbReference>
<dbReference type="InterPro" id="IPR029063">
    <property type="entry name" value="SAM-dependent_MTases_sf"/>
</dbReference>
<reference evidence="1 2" key="1">
    <citation type="submission" date="2015-09" db="EMBL/GenBank/DDBJ databases">
        <title>Draft genome sequence of Kouleothrix aurantiaca JCM 19913.</title>
        <authorList>
            <person name="Hemp J."/>
        </authorList>
    </citation>
    <scope>NUCLEOTIDE SEQUENCE [LARGE SCALE GENOMIC DNA]</scope>
    <source>
        <strain evidence="1 2">COM-B</strain>
    </source>
</reference>
<dbReference type="AlphaFoldDB" id="A0A0P9F9D3"/>
<name>A0A0P9F9D3_9CHLR</name>
<sequence>AYLAAAQSEAARQGYRERGEYIHGNFVELAPALPPAEIVTLDRVLCCYHDMPGLVRGSVAKAERLYGLVYPRDGWWVRAGIAAINLSFKVQRNAFRVFAHPSAAVEEIIRAHGFARRQHRTAGFWQVVLYARSP</sequence>
<gene>
    <name evidence="1" type="ORF">SE17_34700</name>
</gene>
<dbReference type="EMBL" id="LJCR01002221">
    <property type="protein sequence ID" value="KPV49068.1"/>
    <property type="molecule type" value="Genomic_DNA"/>
</dbReference>
<protein>
    <recommendedName>
        <fullName evidence="3">Class I SAM-dependent methyltransferase</fullName>
    </recommendedName>
</protein>
<accession>A0A0P9F9D3</accession>
<comment type="caution">
    <text evidence="1">The sequence shown here is derived from an EMBL/GenBank/DDBJ whole genome shotgun (WGS) entry which is preliminary data.</text>
</comment>
<evidence type="ECO:0008006" key="3">
    <source>
        <dbReference type="Google" id="ProtNLM"/>
    </source>
</evidence>
<dbReference type="Proteomes" id="UP000050509">
    <property type="component" value="Unassembled WGS sequence"/>
</dbReference>
<keyword evidence="2" id="KW-1185">Reference proteome</keyword>
<evidence type="ECO:0000313" key="2">
    <source>
        <dbReference type="Proteomes" id="UP000050509"/>
    </source>
</evidence>
<proteinExistence type="predicted"/>
<organism evidence="1 2">
    <name type="scientific">Kouleothrix aurantiaca</name>
    <dbReference type="NCBI Taxonomy" id="186479"/>
    <lineage>
        <taxon>Bacteria</taxon>
        <taxon>Bacillati</taxon>
        <taxon>Chloroflexota</taxon>
        <taxon>Chloroflexia</taxon>
        <taxon>Chloroflexales</taxon>
        <taxon>Roseiflexineae</taxon>
        <taxon>Roseiflexaceae</taxon>
        <taxon>Kouleothrix</taxon>
    </lineage>
</organism>
<evidence type="ECO:0000313" key="1">
    <source>
        <dbReference type="EMBL" id="KPV49068.1"/>
    </source>
</evidence>
<feature type="non-terminal residue" evidence="1">
    <location>
        <position position="1"/>
    </location>
</feature>